<dbReference type="PANTHER" id="PTHR12268:SF14">
    <property type="entry name" value="DYSTROPHIN-1"/>
    <property type="match status" value="1"/>
</dbReference>
<keyword evidence="6 12" id="KW-0863">Zinc-finger</keyword>
<evidence type="ECO:0000259" key="16">
    <source>
        <dbReference type="PROSITE" id="PS50135"/>
    </source>
</evidence>
<dbReference type="GO" id="GO:0003779">
    <property type="term" value="F:actin binding"/>
    <property type="evidence" value="ECO:0007669"/>
    <property type="project" value="UniProtKB-KW"/>
</dbReference>
<feature type="coiled-coil region" evidence="13">
    <location>
        <begin position="995"/>
        <end position="1032"/>
    </location>
</feature>
<evidence type="ECO:0000256" key="3">
    <source>
        <dbReference type="ARBA" id="ARBA00022475"/>
    </source>
</evidence>
<feature type="region of interest" description="Disordered" evidence="14">
    <location>
        <begin position="267"/>
        <end position="319"/>
    </location>
</feature>
<evidence type="ECO:0000259" key="15">
    <source>
        <dbReference type="PROSITE" id="PS50020"/>
    </source>
</evidence>
<dbReference type="InterPro" id="IPR011992">
    <property type="entry name" value="EF-hand-dom_pair"/>
</dbReference>
<feature type="compositionally biased region" description="Low complexity" evidence="14">
    <location>
        <begin position="874"/>
        <end position="884"/>
    </location>
</feature>
<dbReference type="CDD" id="cd02334">
    <property type="entry name" value="ZZ_dystrophin"/>
    <property type="match status" value="1"/>
</dbReference>
<dbReference type="Gene3D" id="2.20.70.10">
    <property type="match status" value="1"/>
</dbReference>
<keyword evidence="7" id="KW-0862">Zinc</keyword>
<organism evidence="17">
    <name type="scientific">Schistocephalus solidus</name>
    <name type="common">Tapeworm</name>
    <dbReference type="NCBI Taxonomy" id="70667"/>
    <lineage>
        <taxon>Eukaryota</taxon>
        <taxon>Metazoa</taxon>
        <taxon>Spiralia</taxon>
        <taxon>Lophotrochozoa</taxon>
        <taxon>Platyhelminthes</taxon>
        <taxon>Cestoda</taxon>
        <taxon>Eucestoda</taxon>
        <taxon>Diphyllobothriidea</taxon>
        <taxon>Diphyllobothriidae</taxon>
        <taxon>Schistocephalus</taxon>
    </lineage>
</organism>
<dbReference type="GO" id="GO:0045202">
    <property type="term" value="C:synapse"/>
    <property type="evidence" value="ECO:0007669"/>
    <property type="project" value="GOC"/>
</dbReference>
<keyword evidence="4" id="KW-0963">Cytoplasm</keyword>
<dbReference type="PROSITE" id="PS01357">
    <property type="entry name" value="ZF_ZZ_1"/>
    <property type="match status" value="1"/>
</dbReference>
<proteinExistence type="predicted"/>
<dbReference type="GO" id="GO:0008270">
    <property type="term" value="F:zinc ion binding"/>
    <property type="evidence" value="ECO:0007669"/>
    <property type="project" value="UniProtKB-KW"/>
</dbReference>
<dbReference type="InterPro" id="IPR001202">
    <property type="entry name" value="WW_dom"/>
</dbReference>
<dbReference type="Gene3D" id="6.10.140.70">
    <property type="match status" value="1"/>
</dbReference>
<reference evidence="17" key="1">
    <citation type="submission" date="2016-01" db="EMBL/GenBank/DDBJ databases">
        <title>Reference transcriptome for the parasite Schistocephalus solidus: insights into the molecular evolution of parasitism.</title>
        <authorList>
            <person name="Hebert F.O."/>
            <person name="Grambauer S."/>
            <person name="Barber I."/>
            <person name="Landry C.R."/>
            <person name="Aubin-Horth N."/>
        </authorList>
    </citation>
    <scope>NUCLEOTIDE SEQUENCE</scope>
</reference>
<evidence type="ECO:0000256" key="8">
    <source>
        <dbReference type="ARBA" id="ARBA00022837"/>
    </source>
</evidence>
<keyword evidence="3" id="KW-1003">Cell membrane</keyword>
<evidence type="ECO:0000256" key="14">
    <source>
        <dbReference type="SAM" id="MobiDB-lite"/>
    </source>
</evidence>
<dbReference type="InterPro" id="IPR015154">
    <property type="entry name" value="EF-hand_dom_typ2"/>
</dbReference>
<feature type="region of interest" description="Disordered" evidence="14">
    <location>
        <begin position="874"/>
        <end position="894"/>
    </location>
</feature>
<evidence type="ECO:0000256" key="5">
    <source>
        <dbReference type="ARBA" id="ARBA00022723"/>
    </source>
</evidence>
<dbReference type="SMART" id="SM00291">
    <property type="entry name" value="ZnF_ZZ"/>
    <property type="match status" value="1"/>
</dbReference>
<sequence length="1083" mass="120108">VTDMSPSRGKIPLLGSQEATSPLRAPPRLTVVPPPETFNGSNQAPIQRPTSPADCWLQAFKTVSSPWERCLHPSGSQVPYYKNHATQETQWDHPSMLDLLQQLEDDNGIRFTAYRTAAKFRKLQLFTFFDQLPLNVMTETFARHGLALPICGEGCDGRMMDVTQIVNCLTTIYCRVWDILAGNPDVVKVVVTTPNHMVHGTTPLCRSDSTATISKDNSCIPEPTRDQGQHTVGETKTLTRQPSQKKHRSCVQGVLCHSSKKTERYNEFTTKSLPVKAKPQQSNSTLNEDEAPNPPSTNHPATRQSDRSATPGEAFSPWVADGSHSRVQKLHTNLRLPDGRLFALPTCVDLALNLLLNAFDSSRNGSIRVLSFKVAILLLLDASLEDKYQYIFSLVANRDNELDESRLWLLIYECMQLPRQLGEGITSSSLEPTVRSCFKKSLASLRSGAPPESLVERGEELLPTIRMDRFYDWLKLEPQVLAWLPALYRLIVAESVVHPAKCSVCQTHPLVGLRYRCLRCLNFDLCQRCFLVGRVCKSHKITHPIKEYASGSTDTFKDFTLIVRNRLRSKDRFRRQNSNPEEVLSTPPPVTGGNASWRNTWTPKAQPIYMSQSSQPPLFPVDQVRLNGTAPPTPQANRSAKGDLAAGRPVSIGDSRRKRDAGGDNLIGAPTIRQRPARQYTADVLSPSAEQEHELIAKYSQSLRRQSTPNLAASAGMQSQFTARESALSRAPTCPNAYDAYYSTQISGAGWQGGVAMTWDRHTGNLLARPPPPPPPDAVFRGARENPLVRSLSYRASSQPPSMGLVPPGAGPAVYGQGLPEQMPVLPRYRQAASVAGSAGSLDRVLYNLEEENRFLRAEYERLKLHSPNQALRPLRSPSLQQQPPHGPFSPSDDRFQAYPTFPVGPNRVYVQDSGSLPVQSGYGQQMQQLSVLPSQLDRGASSGLLYGGSLGRASTAHVGTRGWERSTFELGRLPANTCYVGQDPALGYEMVNEARLLRQHKSRLESRMQLLEDHNRQLEDQLSRLRQYLNLNTLAPAHANSRSLVVPENPPLLASEHQSFDPIQQDIASCIPAGMNYGQINQ</sequence>
<dbReference type="GO" id="GO:0042383">
    <property type="term" value="C:sarcolemma"/>
    <property type="evidence" value="ECO:0007669"/>
    <property type="project" value="UniProtKB-SubCell"/>
</dbReference>
<comment type="subcellular location">
    <subcellularLocation>
        <location evidence="2">Cell membrane</location>
        <location evidence="2">Sarcolemma</location>
        <topology evidence="2">Peripheral membrane protein</topology>
        <orientation evidence="2">Cytoplasmic side</orientation>
    </subcellularLocation>
    <subcellularLocation>
        <location evidence="1">Cytoplasm</location>
        <location evidence="1">Cytoskeleton</location>
    </subcellularLocation>
</comment>
<evidence type="ECO:0000256" key="4">
    <source>
        <dbReference type="ARBA" id="ARBA00022490"/>
    </source>
</evidence>
<dbReference type="InterPro" id="IPR036020">
    <property type="entry name" value="WW_dom_sf"/>
</dbReference>
<dbReference type="PANTHER" id="PTHR12268">
    <property type="entry name" value="E3 UBIQUITIN-PROTEIN LIGASE KCMF1"/>
    <property type="match status" value="1"/>
</dbReference>
<dbReference type="PROSITE" id="PS50135">
    <property type="entry name" value="ZF_ZZ_2"/>
    <property type="match status" value="1"/>
</dbReference>
<evidence type="ECO:0000256" key="9">
    <source>
        <dbReference type="ARBA" id="ARBA00023136"/>
    </source>
</evidence>
<dbReference type="GO" id="GO:0005737">
    <property type="term" value="C:cytoplasm"/>
    <property type="evidence" value="ECO:0007669"/>
    <property type="project" value="UniProtKB-ARBA"/>
</dbReference>
<feature type="domain" description="ZZ-type" evidence="16">
    <location>
        <begin position="497"/>
        <end position="553"/>
    </location>
</feature>
<evidence type="ECO:0000256" key="2">
    <source>
        <dbReference type="ARBA" id="ARBA00004278"/>
    </source>
</evidence>
<dbReference type="Pfam" id="PF09069">
    <property type="entry name" value="EF-hand_3"/>
    <property type="match status" value="1"/>
</dbReference>
<keyword evidence="11" id="KW-0206">Cytoskeleton</keyword>
<dbReference type="Gene3D" id="3.30.60.90">
    <property type="match status" value="1"/>
</dbReference>
<dbReference type="GO" id="GO:0005856">
    <property type="term" value="C:cytoskeleton"/>
    <property type="evidence" value="ECO:0007669"/>
    <property type="project" value="UniProtKB-SubCell"/>
</dbReference>
<dbReference type="InterPro" id="IPR043145">
    <property type="entry name" value="Znf_ZZ_sf"/>
</dbReference>
<dbReference type="SUPFAM" id="SSF57850">
    <property type="entry name" value="RING/U-box"/>
    <property type="match status" value="1"/>
</dbReference>
<keyword evidence="8" id="KW-0106">Calcium</keyword>
<keyword evidence="10" id="KW-0009">Actin-binding</keyword>
<feature type="region of interest" description="Disordered" evidence="14">
    <location>
        <begin position="622"/>
        <end position="671"/>
    </location>
</feature>
<dbReference type="InterPro" id="IPR015153">
    <property type="entry name" value="EF-hand_dom_typ1"/>
</dbReference>
<dbReference type="SUPFAM" id="SSF47473">
    <property type="entry name" value="EF-hand"/>
    <property type="match status" value="3"/>
</dbReference>
<dbReference type="GO" id="GO:0099536">
    <property type="term" value="P:synaptic signaling"/>
    <property type="evidence" value="ECO:0007669"/>
    <property type="project" value="TreeGrafter"/>
</dbReference>
<feature type="compositionally biased region" description="Polar residues" evidence="14">
    <location>
        <begin position="229"/>
        <end position="242"/>
    </location>
</feature>
<evidence type="ECO:0000313" key="17">
    <source>
        <dbReference type="EMBL" id="JAP57863.1"/>
    </source>
</evidence>
<dbReference type="AlphaFoldDB" id="A0A0X3Q103"/>
<evidence type="ECO:0000256" key="7">
    <source>
        <dbReference type="ARBA" id="ARBA00022833"/>
    </source>
</evidence>
<feature type="region of interest" description="Disordered" evidence="14">
    <location>
        <begin position="571"/>
        <end position="596"/>
    </location>
</feature>
<dbReference type="Pfam" id="PF00569">
    <property type="entry name" value="ZZ"/>
    <property type="match status" value="1"/>
</dbReference>
<dbReference type="CDD" id="cd14686">
    <property type="entry name" value="bZIP"/>
    <property type="match status" value="1"/>
</dbReference>
<gene>
    <name evidence="17" type="ORF">TR165167</name>
</gene>
<name>A0A0X3Q103_SCHSO</name>
<dbReference type="GO" id="GO:0016010">
    <property type="term" value="C:dystrophin-associated glycoprotein complex"/>
    <property type="evidence" value="ECO:0007669"/>
    <property type="project" value="UniProtKB-ARBA"/>
</dbReference>
<feature type="region of interest" description="Disordered" evidence="14">
    <location>
        <begin position="217"/>
        <end position="252"/>
    </location>
</feature>
<protein>
    <recommendedName>
        <fullName evidence="18">Dystrophin</fullName>
    </recommendedName>
</protein>
<dbReference type="EMBL" id="GEEE01005362">
    <property type="protein sequence ID" value="JAP57863.1"/>
    <property type="molecule type" value="Transcribed_RNA"/>
</dbReference>
<evidence type="ECO:0000256" key="10">
    <source>
        <dbReference type="ARBA" id="ARBA00023203"/>
    </source>
</evidence>
<keyword evidence="9" id="KW-0472">Membrane</keyword>
<keyword evidence="13" id="KW-0175">Coiled coil</keyword>
<dbReference type="PROSITE" id="PS50020">
    <property type="entry name" value="WW_DOMAIN_2"/>
    <property type="match status" value="1"/>
</dbReference>
<dbReference type="SUPFAM" id="SSF51045">
    <property type="entry name" value="WW domain"/>
    <property type="match status" value="1"/>
</dbReference>
<feature type="domain" description="WW" evidence="15">
    <location>
        <begin position="61"/>
        <end position="96"/>
    </location>
</feature>
<evidence type="ECO:0008006" key="18">
    <source>
        <dbReference type="Google" id="ProtNLM"/>
    </source>
</evidence>
<dbReference type="Pfam" id="PF09068">
    <property type="entry name" value="EF-hand_2"/>
    <property type="match status" value="2"/>
</dbReference>
<evidence type="ECO:0000256" key="6">
    <source>
        <dbReference type="ARBA" id="ARBA00022771"/>
    </source>
</evidence>
<dbReference type="CDD" id="cd00201">
    <property type="entry name" value="WW"/>
    <property type="match status" value="1"/>
</dbReference>
<dbReference type="SMART" id="SM00456">
    <property type="entry name" value="WW"/>
    <property type="match status" value="1"/>
</dbReference>
<feature type="region of interest" description="Disordered" evidence="14">
    <location>
        <begin position="1"/>
        <end position="26"/>
    </location>
</feature>
<dbReference type="InterPro" id="IPR000433">
    <property type="entry name" value="Znf_ZZ"/>
</dbReference>
<evidence type="ECO:0000256" key="12">
    <source>
        <dbReference type="PROSITE-ProRule" id="PRU00228"/>
    </source>
</evidence>
<evidence type="ECO:0000256" key="1">
    <source>
        <dbReference type="ARBA" id="ARBA00004245"/>
    </source>
</evidence>
<dbReference type="Gene3D" id="1.10.238.10">
    <property type="entry name" value="EF-hand"/>
    <property type="match status" value="2"/>
</dbReference>
<feature type="non-terminal residue" evidence="17">
    <location>
        <position position="1"/>
    </location>
</feature>
<evidence type="ECO:0000256" key="13">
    <source>
        <dbReference type="SAM" id="Coils"/>
    </source>
</evidence>
<dbReference type="InterPro" id="IPR050774">
    <property type="entry name" value="KCMF1/Dystrophin"/>
</dbReference>
<evidence type="ECO:0000256" key="11">
    <source>
        <dbReference type="ARBA" id="ARBA00023212"/>
    </source>
</evidence>
<keyword evidence="5" id="KW-0479">Metal-binding</keyword>
<accession>A0A0X3Q103</accession>